<dbReference type="OrthoDB" id="428577at2759"/>
<evidence type="ECO:0000313" key="2">
    <source>
        <dbReference type="Proteomes" id="UP000235672"/>
    </source>
</evidence>
<reference evidence="1 2" key="1">
    <citation type="submission" date="2016-05" db="EMBL/GenBank/DDBJ databases">
        <title>A degradative enzymes factory behind the ericoid mycorrhizal symbiosis.</title>
        <authorList>
            <consortium name="DOE Joint Genome Institute"/>
            <person name="Martino E."/>
            <person name="Morin E."/>
            <person name="Grelet G."/>
            <person name="Kuo A."/>
            <person name="Kohler A."/>
            <person name="Daghino S."/>
            <person name="Barry K."/>
            <person name="Choi C."/>
            <person name="Cichocki N."/>
            <person name="Clum A."/>
            <person name="Copeland A."/>
            <person name="Hainaut M."/>
            <person name="Haridas S."/>
            <person name="Labutti K."/>
            <person name="Lindquist E."/>
            <person name="Lipzen A."/>
            <person name="Khouja H.-R."/>
            <person name="Murat C."/>
            <person name="Ohm R."/>
            <person name="Olson A."/>
            <person name="Spatafora J."/>
            <person name="Veneault-Fourrey C."/>
            <person name="Henrissat B."/>
            <person name="Grigoriev I."/>
            <person name="Martin F."/>
            <person name="Perotto S."/>
        </authorList>
    </citation>
    <scope>NUCLEOTIDE SEQUENCE [LARGE SCALE GENOMIC DNA]</scope>
    <source>
        <strain evidence="1 2">UAMH 7357</strain>
    </source>
</reference>
<protein>
    <submittedName>
        <fullName evidence="1">Uncharacterized protein</fullName>
    </submittedName>
</protein>
<dbReference type="STRING" id="1745343.A0A2J6QGM3"/>
<keyword evidence="2" id="KW-1185">Reference proteome</keyword>
<dbReference type="EMBL" id="KZ613470">
    <property type="protein sequence ID" value="PMD25419.1"/>
    <property type="molecule type" value="Genomic_DNA"/>
</dbReference>
<dbReference type="AlphaFoldDB" id="A0A2J6QGM3"/>
<organism evidence="1 2">
    <name type="scientific">Hyaloscypha hepaticicola</name>
    <dbReference type="NCBI Taxonomy" id="2082293"/>
    <lineage>
        <taxon>Eukaryota</taxon>
        <taxon>Fungi</taxon>
        <taxon>Dikarya</taxon>
        <taxon>Ascomycota</taxon>
        <taxon>Pezizomycotina</taxon>
        <taxon>Leotiomycetes</taxon>
        <taxon>Helotiales</taxon>
        <taxon>Hyaloscyphaceae</taxon>
        <taxon>Hyaloscypha</taxon>
    </lineage>
</organism>
<evidence type="ECO:0000313" key="1">
    <source>
        <dbReference type="EMBL" id="PMD25419.1"/>
    </source>
</evidence>
<proteinExistence type="predicted"/>
<accession>A0A2J6QGM3</accession>
<name>A0A2J6QGM3_9HELO</name>
<gene>
    <name evidence="1" type="ORF">NA56DRAFT_435055</name>
</gene>
<dbReference type="Proteomes" id="UP000235672">
    <property type="component" value="Unassembled WGS sequence"/>
</dbReference>
<sequence length="521" mass="58928">MLCKLIKSDPKKWPDIVSVDKGKLRISFRRTIRVSDNDGTSLLPPDLGAFPLYSVSTLYSKLPQPMLAKGGILFPMHDQEAMWIKFESDLQYAIKVYVGGVNAVSGEPAVENMATRLRRQTLGAQGASLQDYVVTPNQRWIDGIAISPGVVRQFVATPSGNSNSVEAQITGEDAVAGIQFEITKRKRVDNKIVYIDSGSGPKIEILVDLEMATFRDLGKLVQKQRGVFGRKPYFFITQFDFWKQGMKIDDVDWLDVTLEDGNIHENDTIEMEWYDPNYHRRASVVWRDQGDQILEIDWPDENTVRYFRHRLSERTHHSPSRLRIWMSSKDSCFSDLTRTRWQCNLPNGLIYVQQILYGGWMPGYDIPANIKAEMALAAGGLIKQSIHNDPYEPDSWEPSSTITLNVQVLNASIFEAVTGKVPPRCPISERAYKAAGYPYFNIPEASSSVSGNFSGVKSLGQLSSSTNNSEETKSVKEQTDYSFWDHINYPLKLDTSAATPKFRTVSEIEEEVRNSRVVSRW</sequence>